<gene>
    <name evidence="1" type="ORF">OHX15_21115</name>
</gene>
<evidence type="ECO:0000313" key="2">
    <source>
        <dbReference type="Proteomes" id="UP001289645"/>
    </source>
</evidence>
<comment type="caution">
    <text evidence="1">The sequence shown here is derived from an EMBL/GenBank/DDBJ whole genome shotgun (WGS) entry which is preliminary data.</text>
</comment>
<protein>
    <submittedName>
        <fullName evidence="1">TetR/AcrR family transcriptional regulator</fullName>
    </submittedName>
</protein>
<dbReference type="Proteomes" id="UP001289645">
    <property type="component" value="Unassembled WGS sequence"/>
</dbReference>
<evidence type="ECO:0000313" key="1">
    <source>
        <dbReference type="EMBL" id="MDZ5087901.1"/>
    </source>
</evidence>
<dbReference type="EMBL" id="JAOXLN010000024">
    <property type="protein sequence ID" value="MDZ5087901.1"/>
    <property type="molecule type" value="Genomic_DNA"/>
</dbReference>
<sequence length="232" mass="25501">MIHYLGMGKGDAPRVGRPRNSNTHAESPREDIVAAAANLFAADGYAQTSVSAIARAAGLGQSSLYYWFPNKEAIVQELIDKNRESLEIAREMVNRPEPASARLYRIIYVDVVQMCSAPLDFYDLESVALAQPDEFGKYFFADYRELGELMSTVIRQGQKTGEFLGVGPDSATSAALAMNEGLQYRYRRDGSAPDRVSELAHLSAETSLGALLRDRRRLTVARSTAETLISTA</sequence>
<organism evidence="1 2">
    <name type="scientific">Mycolicibacterium parafortuitum</name>
    <name type="common">Mycobacterium parafortuitum</name>
    <dbReference type="NCBI Taxonomy" id="39692"/>
    <lineage>
        <taxon>Bacteria</taxon>
        <taxon>Bacillati</taxon>
        <taxon>Actinomycetota</taxon>
        <taxon>Actinomycetes</taxon>
        <taxon>Mycobacteriales</taxon>
        <taxon>Mycobacteriaceae</taxon>
        <taxon>Mycolicibacterium</taxon>
    </lineage>
</organism>
<proteinExistence type="predicted"/>
<name>A0ACC6MLL9_MYCPF</name>
<reference evidence="1 2" key="1">
    <citation type="journal article" date="2021" name="Chemosphere">
        <title>Bioballs carrying a syntrophic Rhodococcus and Mycolicibacterium consortium for simultaneous sorption and biodegradation of fuel oil in contaminated freshwater.</title>
        <authorList>
            <person name="Naloka K."/>
            <person name="Polrit D."/>
            <person name="Muangchinda C."/>
            <person name="Thoetkiattikul H."/>
            <person name="Pinyakong O."/>
        </authorList>
    </citation>
    <scope>NUCLEOTIDE SEQUENCE [LARGE SCALE GENOMIC DNA]</scope>
    <source>
        <strain evidence="1 2">J101</strain>
    </source>
</reference>
<accession>A0ACC6MLL9</accession>
<keyword evidence="2" id="KW-1185">Reference proteome</keyword>